<sequence length="186" mass="20299">MTRDANNIILGTGRLWINDTEVGYLKGDVEFSYVREKLDFKPSGVLAPVMQFVIGETAELKASEAEFKLTSLQLAMGVTTTIDSFSGSPSYNPASFSAAVLKTFDYLTFGGSTTVDETLAIRFEHIRPNSTKKIIIILYTAVSLSDLALAFHDEDFNLIDVAFRGLADASRPAGDQIGMVIEQMIA</sequence>
<proteinExistence type="predicted"/>
<organism evidence="1">
    <name type="scientific">marine sediment metagenome</name>
    <dbReference type="NCBI Taxonomy" id="412755"/>
    <lineage>
        <taxon>unclassified sequences</taxon>
        <taxon>metagenomes</taxon>
        <taxon>ecological metagenomes</taxon>
    </lineage>
</organism>
<accession>X1P8F0</accession>
<comment type="caution">
    <text evidence="1">The sequence shown here is derived from an EMBL/GenBank/DDBJ whole genome shotgun (WGS) entry which is preliminary data.</text>
</comment>
<name>X1P8F0_9ZZZZ</name>
<reference evidence="1" key="1">
    <citation type="journal article" date="2014" name="Front. Microbiol.">
        <title>High frequency of phylogenetically diverse reductive dehalogenase-homologous genes in deep subseafloor sedimentary metagenomes.</title>
        <authorList>
            <person name="Kawai M."/>
            <person name="Futagami T."/>
            <person name="Toyoda A."/>
            <person name="Takaki Y."/>
            <person name="Nishi S."/>
            <person name="Hori S."/>
            <person name="Arai W."/>
            <person name="Tsubouchi T."/>
            <person name="Morono Y."/>
            <person name="Uchiyama I."/>
            <person name="Ito T."/>
            <person name="Fujiyama A."/>
            <person name="Inagaki F."/>
            <person name="Takami H."/>
        </authorList>
    </citation>
    <scope>NUCLEOTIDE SEQUENCE</scope>
    <source>
        <strain evidence="1">Expedition CK06-06</strain>
    </source>
</reference>
<dbReference type="EMBL" id="BARV01033617">
    <property type="protein sequence ID" value="GAI52123.1"/>
    <property type="molecule type" value="Genomic_DNA"/>
</dbReference>
<protein>
    <submittedName>
        <fullName evidence="1">Uncharacterized protein</fullName>
    </submittedName>
</protein>
<dbReference type="AlphaFoldDB" id="X1P8F0"/>
<evidence type="ECO:0000313" key="1">
    <source>
        <dbReference type="EMBL" id="GAI52123.1"/>
    </source>
</evidence>
<gene>
    <name evidence="1" type="ORF">S06H3_52807</name>
</gene>